<keyword evidence="4" id="KW-1185">Reference proteome</keyword>
<dbReference type="EMBL" id="QKWP01000261">
    <property type="protein sequence ID" value="RIB23469.1"/>
    <property type="molecule type" value="Genomic_DNA"/>
</dbReference>
<evidence type="ECO:0000313" key="3">
    <source>
        <dbReference type="EMBL" id="RIB23469.1"/>
    </source>
</evidence>
<feature type="region of interest" description="Disordered" evidence="1">
    <location>
        <begin position="73"/>
        <end position="103"/>
    </location>
</feature>
<dbReference type="AlphaFoldDB" id="A0A397VR30"/>
<name>A0A397VR30_9GLOM</name>
<keyword evidence="2" id="KW-0732">Signal</keyword>
<organism evidence="3 4">
    <name type="scientific">Gigaspora rosea</name>
    <dbReference type="NCBI Taxonomy" id="44941"/>
    <lineage>
        <taxon>Eukaryota</taxon>
        <taxon>Fungi</taxon>
        <taxon>Fungi incertae sedis</taxon>
        <taxon>Mucoromycota</taxon>
        <taxon>Glomeromycotina</taxon>
        <taxon>Glomeromycetes</taxon>
        <taxon>Diversisporales</taxon>
        <taxon>Gigasporaceae</taxon>
        <taxon>Gigaspora</taxon>
    </lineage>
</organism>
<comment type="caution">
    <text evidence="3">The sequence shown here is derived from an EMBL/GenBank/DDBJ whole genome shotgun (WGS) entry which is preliminary data.</text>
</comment>
<reference evidence="3 4" key="1">
    <citation type="submission" date="2018-06" db="EMBL/GenBank/DDBJ databases">
        <title>Comparative genomics reveals the genomic features of Rhizophagus irregularis, R. cerebriforme, R. diaphanum and Gigaspora rosea, and their symbiotic lifestyle signature.</title>
        <authorList>
            <person name="Morin E."/>
            <person name="San Clemente H."/>
            <person name="Chen E.C.H."/>
            <person name="De La Providencia I."/>
            <person name="Hainaut M."/>
            <person name="Kuo A."/>
            <person name="Kohler A."/>
            <person name="Murat C."/>
            <person name="Tang N."/>
            <person name="Roy S."/>
            <person name="Loubradou J."/>
            <person name="Henrissat B."/>
            <person name="Grigoriev I.V."/>
            <person name="Corradi N."/>
            <person name="Roux C."/>
            <person name="Martin F.M."/>
        </authorList>
    </citation>
    <scope>NUCLEOTIDE SEQUENCE [LARGE SCALE GENOMIC DNA]</scope>
    <source>
        <strain evidence="3 4">DAOM 194757</strain>
    </source>
</reference>
<proteinExistence type="predicted"/>
<accession>A0A397VR30</accession>
<protein>
    <submittedName>
        <fullName evidence="3">Uncharacterized protein</fullName>
    </submittedName>
</protein>
<dbReference type="OrthoDB" id="10454718at2759"/>
<evidence type="ECO:0000256" key="2">
    <source>
        <dbReference type="SAM" id="SignalP"/>
    </source>
</evidence>
<evidence type="ECO:0000313" key="4">
    <source>
        <dbReference type="Proteomes" id="UP000266673"/>
    </source>
</evidence>
<feature type="chain" id="PRO_5017389208" evidence="2">
    <location>
        <begin position="22"/>
        <end position="103"/>
    </location>
</feature>
<sequence>MAKIYIAIIIFLLLNIFVNSAVPPIPSNPYDPTCHYNDTTATCYGMCVIGGGECIVQAPKQCQCVDLQPIPNPEPKTEPNPKPNPKPNPGPTPIGPIIPNPCC</sequence>
<gene>
    <name evidence="3" type="ORF">C2G38_2072761</name>
</gene>
<evidence type="ECO:0000256" key="1">
    <source>
        <dbReference type="SAM" id="MobiDB-lite"/>
    </source>
</evidence>
<feature type="signal peptide" evidence="2">
    <location>
        <begin position="1"/>
        <end position="21"/>
    </location>
</feature>
<dbReference type="Proteomes" id="UP000266673">
    <property type="component" value="Unassembled WGS sequence"/>
</dbReference>